<proteinExistence type="predicted"/>
<evidence type="ECO:0000313" key="1">
    <source>
        <dbReference type="EMBL" id="CAG8700417.1"/>
    </source>
</evidence>
<evidence type="ECO:0000313" key="2">
    <source>
        <dbReference type="Proteomes" id="UP000789375"/>
    </source>
</evidence>
<sequence>ILPSFLLRSLHWITNGNLKRFPIMSTPLSPAPGVSLCALLWAKKLFQVFLPRLRLSVIAVAFRKRRRTFTVGRPPYARSEIPDW</sequence>
<name>A0A9N9N3Q1_FUNMO</name>
<protein>
    <submittedName>
        <fullName evidence="1">6085_t:CDS:1</fullName>
    </submittedName>
</protein>
<dbReference type="AlphaFoldDB" id="A0A9N9N3Q1"/>
<dbReference type="Proteomes" id="UP000789375">
    <property type="component" value="Unassembled WGS sequence"/>
</dbReference>
<keyword evidence="2" id="KW-1185">Reference proteome</keyword>
<comment type="caution">
    <text evidence="1">The sequence shown here is derived from an EMBL/GenBank/DDBJ whole genome shotgun (WGS) entry which is preliminary data.</text>
</comment>
<organism evidence="1 2">
    <name type="scientific">Funneliformis mosseae</name>
    <name type="common">Endomycorrhizal fungus</name>
    <name type="synonym">Glomus mosseae</name>
    <dbReference type="NCBI Taxonomy" id="27381"/>
    <lineage>
        <taxon>Eukaryota</taxon>
        <taxon>Fungi</taxon>
        <taxon>Fungi incertae sedis</taxon>
        <taxon>Mucoromycota</taxon>
        <taxon>Glomeromycotina</taxon>
        <taxon>Glomeromycetes</taxon>
        <taxon>Glomerales</taxon>
        <taxon>Glomeraceae</taxon>
        <taxon>Funneliformis</taxon>
    </lineage>
</organism>
<feature type="non-terminal residue" evidence="1">
    <location>
        <position position="84"/>
    </location>
</feature>
<reference evidence="1" key="1">
    <citation type="submission" date="2021-06" db="EMBL/GenBank/DDBJ databases">
        <authorList>
            <person name="Kallberg Y."/>
            <person name="Tangrot J."/>
            <person name="Rosling A."/>
        </authorList>
    </citation>
    <scope>NUCLEOTIDE SEQUENCE</scope>
    <source>
        <strain evidence="1">87-6 pot B 2015</strain>
    </source>
</reference>
<dbReference type="EMBL" id="CAJVPP010008869">
    <property type="protein sequence ID" value="CAG8700417.1"/>
    <property type="molecule type" value="Genomic_DNA"/>
</dbReference>
<gene>
    <name evidence="1" type="ORF">FMOSSE_LOCUS13792</name>
</gene>
<accession>A0A9N9N3Q1</accession>